<reference evidence="2 3" key="1">
    <citation type="journal article" date="2024" name="J. Plant Pathol.">
        <title>Sequence and assembly of the genome of Seiridium unicorne, isolate CBS 538.82, causal agent of cypress canker disease.</title>
        <authorList>
            <person name="Scali E."/>
            <person name="Rocca G.D."/>
            <person name="Danti R."/>
            <person name="Garbelotto M."/>
            <person name="Barberini S."/>
            <person name="Baroncelli R."/>
            <person name="Emiliani G."/>
        </authorList>
    </citation>
    <scope>NUCLEOTIDE SEQUENCE [LARGE SCALE GENOMIC DNA]</scope>
    <source>
        <strain evidence="2 3">BM-138-508</strain>
    </source>
</reference>
<keyword evidence="3" id="KW-1185">Reference proteome</keyword>
<name>A0ABR2UZY6_9PEZI</name>
<dbReference type="Proteomes" id="UP001408356">
    <property type="component" value="Unassembled WGS sequence"/>
</dbReference>
<feature type="region of interest" description="Disordered" evidence="1">
    <location>
        <begin position="1"/>
        <end position="67"/>
    </location>
</feature>
<evidence type="ECO:0000313" key="3">
    <source>
        <dbReference type="Proteomes" id="UP001408356"/>
    </source>
</evidence>
<comment type="caution">
    <text evidence="2">The sequence shown here is derived from an EMBL/GenBank/DDBJ whole genome shotgun (WGS) entry which is preliminary data.</text>
</comment>
<sequence>MASNKKSHSATSGSKETKTVKSSGTKNRNSKASANGSVPQSTAATRGSESWKGDMGRHSTTSTLTNDPDMYDAFYNTCNDPACSHSQCAACVCRLNDDAFRGMGSQFDVDDSFPADINWSIELQQNH</sequence>
<protein>
    <submittedName>
        <fullName evidence="2">Uncharacterized protein</fullName>
    </submittedName>
</protein>
<proteinExistence type="predicted"/>
<accession>A0ABR2UZY6</accession>
<dbReference type="EMBL" id="JARVKF010000257">
    <property type="protein sequence ID" value="KAK9420136.1"/>
    <property type="molecule type" value="Genomic_DNA"/>
</dbReference>
<feature type="compositionally biased region" description="Polar residues" evidence="1">
    <location>
        <begin position="9"/>
        <end position="48"/>
    </location>
</feature>
<gene>
    <name evidence="2" type="ORF">SUNI508_06664</name>
</gene>
<organism evidence="2 3">
    <name type="scientific">Seiridium unicorne</name>
    <dbReference type="NCBI Taxonomy" id="138068"/>
    <lineage>
        <taxon>Eukaryota</taxon>
        <taxon>Fungi</taxon>
        <taxon>Dikarya</taxon>
        <taxon>Ascomycota</taxon>
        <taxon>Pezizomycotina</taxon>
        <taxon>Sordariomycetes</taxon>
        <taxon>Xylariomycetidae</taxon>
        <taxon>Amphisphaeriales</taxon>
        <taxon>Sporocadaceae</taxon>
        <taxon>Seiridium</taxon>
    </lineage>
</organism>
<evidence type="ECO:0000256" key="1">
    <source>
        <dbReference type="SAM" id="MobiDB-lite"/>
    </source>
</evidence>
<evidence type="ECO:0000313" key="2">
    <source>
        <dbReference type="EMBL" id="KAK9420136.1"/>
    </source>
</evidence>